<reference evidence="5" key="1">
    <citation type="journal article" date="2021" name="G3 (Bethesda)">
        <title>Genome and transcriptome analysis of the beet armyworm Spodoptera exigua reveals targets for pest control. .</title>
        <authorList>
            <person name="Simon S."/>
            <person name="Breeschoten T."/>
            <person name="Jansen H.J."/>
            <person name="Dirks R.P."/>
            <person name="Schranz M.E."/>
            <person name="Ros V.I.D."/>
        </authorList>
    </citation>
    <scope>NUCLEOTIDE SEQUENCE</scope>
    <source>
        <strain evidence="5">TB_SE_WUR_2020</strain>
    </source>
</reference>
<feature type="coiled-coil region" evidence="1">
    <location>
        <begin position="68"/>
        <end position="182"/>
    </location>
</feature>
<sequence>MSDSPKTLTHSLPDPSVDRTTEGSLENVTQRRTYKRGHDAENDLRFEEYTNRISKMLNDWKIEFGRDIAEINNTMKNLNQSTQELKSEIACIREEYTKMKNTVGGLGSRQNKMAEELASLHKSMKFHSDEYEDIKKKLDVHTKELKKLNSLEAELSEIKDQNRKLRSDINAYDQRERQLNVEIVGIPEHKDENLNEIILKIGKHTEIEITKDDILQVNRVTAKSKIQGRPRNIVAKLRNRQLKDNIISQARKRRLSTMDLAIPGKGVPVYVNEHLTVFNKNLLKKAKEMAKIKEYQFMWTKNCKIYVRKAATIPLIIITEEEDLKKIV</sequence>
<evidence type="ECO:0000259" key="4">
    <source>
        <dbReference type="Pfam" id="PF25298"/>
    </source>
</evidence>
<evidence type="ECO:0000313" key="6">
    <source>
        <dbReference type="Proteomes" id="UP000814243"/>
    </source>
</evidence>
<dbReference type="Proteomes" id="UP000814243">
    <property type="component" value="Unassembled WGS sequence"/>
</dbReference>
<dbReference type="Pfam" id="PF03258">
    <property type="entry name" value="Baculo_FP"/>
    <property type="match status" value="1"/>
</dbReference>
<evidence type="ECO:0000256" key="2">
    <source>
        <dbReference type="SAM" id="MobiDB-lite"/>
    </source>
</evidence>
<dbReference type="PANTHER" id="PTHR11505">
    <property type="entry name" value="L1 TRANSPOSABLE ELEMENT-RELATED"/>
    <property type="match status" value="1"/>
</dbReference>
<dbReference type="InterPro" id="IPR004941">
    <property type="entry name" value="FP_N"/>
</dbReference>
<dbReference type="InterPro" id="IPR004244">
    <property type="entry name" value="Transposase_22"/>
</dbReference>
<dbReference type="EMBL" id="JACEFF010000798">
    <property type="protein sequence ID" value="KAH9630932.1"/>
    <property type="molecule type" value="Genomic_DNA"/>
</dbReference>
<feature type="compositionally biased region" description="Polar residues" evidence="2">
    <location>
        <begin position="1"/>
        <end position="10"/>
    </location>
</feature>
<dbReference type="InterPro" id="IPR057251">
    <property type="entry name" value="FP_C"/>
</dbReference>
<evidence type="ECO:0000259" key="3">
    <source>
        <dbReference type="Pfam" id="PF03258"/>
    </source>
</evidence>
<feature type="domain" description="FP protein C-terminal" evidence="4">
    <location>
        <begin position="276"/>
        <end position="328"/>
    </location>
</feature>
<comment type="caution">
    <text evidence="5">The sequence shown here is derived from an EMBL/GenBank/DDBJ whole genome shotgun (WGS) entry which is preliminary data.</text>
</comment>
<dbReference type="AlphaFoldDB" id="A0A922SAU6"/>
<evidence type="ECO:0008006" key="7">
    <source>
        <dbReference type="Google" id="ProtNLM"/>
    </source>
</evidence>
<name>A0A922SAU6_SPOEX</name>
<accession>A0A922SAU6</accession>
<keyword evidence="1" id="KW-0175">Coiled coil</keyword>
<proteinExistence type="predicted"/>
<protein>
    <recommendedName>
        <fullName evidence="7">Zinc finger DNA binding protein</fullName>
    </recommendedName>
</protein>
<feature type="compositionally biased region" description="Polar residues" evidence="2">
    <location>
        <begin position="22"/>
        <end position="31"/>
    </location>
</feature>
<dbReference type="Pfam" id="PF25298">
    <property type="entry name" value="Baculo_FP_2nd"/>
    <property type="match status" value="1"/>
</dbReference>
<organism evidence="5 6">
    <name type="scientific">Spodoptera exigua</name>
    <name type="common">Beet armyworm</name>
    <name type="synonym">Noctua fulgens</name>
    <dbReference type="NCBI Taxonomy" id="7107"/>
    <lineage>
        <taxon>Eukaryota</taxon>
        <taxon>Metazoa</taxon>
        <taxon>Ecdysozoa</taxon>
        <taxon>Arthropoda</taxon>
        <taxon>Hexapoda</taxon>
        <taxon>Insecta</taxon>
        <taxon>Pterygota</taxon>
        <taxon>Neoptera</taxon>
        <taxon>Endopterygota</taxon>
        <taxon>Lepidoptera</taxon>
        <taxon>Glossata</taxon>
        <taxon>Ditrysia</taxon>
        <taxon>Noctuoidea</taxon>
        <taxon>Noctuidae</taxon>
        <taxon>Amphipyrinae</taxon>
        <taxon>Spodoptera</taxon>
    </lineage>
</organism>
<dbReference type="Gene3D" id="6.10.250.3110">
    <property type="match status" value="1"/>
</dbReference>
<evidence type="ECO:0000256" key="1">
    <source>
        <dbReference type="SAM" id="Coils"/>
    </source>
</evidence>
<feature type="domain" description="FP protein N-terminal" evidence="3">
    <location>
        <begin position="180"/>
        <end position="262"/>
    </location>
</feature>
<evidence type="ECO:0000313" key="5">
    <source>
        <dbReference type="EMBL" id="KAH9630932.1"/>
    </source>
</evidence>
<dbReference type="Gene3D" id="3.30.70.1820">
    <property type="entry name" value="L1 transposable element, RRM domain"/>
    <property type="match status" value="1"/>
</dbReference>
<gene>
    <name evidence="5" type="ORF">HF086_009042</name>
</gene>
<feature type="region of interest" description="Disordered" evidence="2">
    <location>
        <begin position="1"/>
        <end position="36"/>
    </location>
</feature>